<comment type="similarity">
    <text evidence="9">In the C-terminal section; belongs to the helicase family. RecG subfamily.</text>
</comment>
<keyword evidence="7 9" id="KW-0238">DNA-binding</keyword>
<dbReference type="Gene3D" id="3.90.1150.50">
    <property type="entry name" value="Transcription-repair-coupling factor, D7 domain"/>
    <property type="match status" value="1"/>
</dbReference>
<dbReference type="SUPFAM" id="SSF141259">
    <property type="entry name" value="CarD-like"/>
    <property type="match status" value="1"/>
</dbReference>
<dbReference type="GO" id="GO:0000716">
    <property type="term" value="P:transcription-coupled nucleotide-excision repair, DNA damage recognition"/>
    <property type="evidence" value="ECO:0007669"/>
    <property type="project" value="UniProtKB-UniRule"/>
</dbReference>
<dbReference type="GO" id="GO:0003684">
    <property type="term" value="F:damaged DNA binding"/>
    <property type="evidence" value="ECO:0007669"/>
    <property type="project" value="InterPro"/>
</dbReference>
<dbReference type="SMART" id="SM00487">
    <property type="entry name" value="DEXDc"/>
    <property type="match status" value="1"/>
</dbReference>
<dbReference type="Pfam" id="PF00271">
    <property type="entry name" value="Helicase_C"/>
    <property type="match status" value="1"/>
</dbReference>
<keyword evidence="5" id="KW-0347">Helicase</keyword>
<dbReference type="PANTHER" id="PTHR47964:SF1">
    <property type="entry name" value="ATP-DEPENDENT DNA HELICASE HOMOLOG RECG, CHLOROPLASTIC"/>
    <property type="match status" value="1"/>
</dbReference>
<dbReference type="InterPro" id="IPR036101">
    <property type="entry name" value="CarD-like/TRCF_RID_sf"/>
</dbReference>
<evidence type="ECO:0000256" key="9">
    <source>
        <dbReference type="HAMAP-Rule" id="MF_00969"/>
    </source>
</evidence>
<dbReference type="GO" id="GO:0003678">
    <property type="term" value="F:DNA helicase activity"/>
    <property type="evidence" value="ECO:0007669"/>
    <property type="project" value="TreeGrafter"/>
</dbReference>
<keyword evidence="6 9" id="KW-0067">ATP-binding</keyword>
<comment type="subcellular location">
    <subcellularLocation>
        <location evidence="9">Cytoplasm</location>
    </subcellularLocation>
</comment>
<dbReference type="InterPro" id="IPR014001">
    <property type="entry name" value="Helicase_ATP-bd"/>
</dbReference>
<dbReference type="SMART" id="SM00982">
    <property type="entry name" value="TRCF"/>
    <property type="match status" value="1"/>
</dbReference>
<evidence type="ECO:0000256" key="6">
    <source>
        <dbReference type="ARBA" id="ARBA00022840"/>
    </source>
</evidence>
<dbReference type="PROSITE" id="PS51192">
    <property type="entry name" value="HELICASE_ATP_BIND_1"/>
    <property type="match status" value="1"/>
</dbReference>
<dbReference type="Gene3D" id="2.40.10.170">
    <property type="match status" value="1"/>
</dbReference>
<dbReference type="PROSITE" id="PS51194">
    <property type="entry name" value="HELICASE_CTER"/>
    <property type="match status" value="1"/>
</dbReference>
<keyword evidence="1 9" id="KW-0963">Cytoplasm</keyword>
<dbReference type="GO" id="GO:0016787">
    <property type="term" value="F:hydrolase activity"/>
    <property type="evidence" value="ECO:0007669"/>
    <property type="project" value="UniProtKB-KW"/>
</dbReference>
<dbReference type="InterPro" id="IPR027417">
    <property type="entry name" value="P-loop_NTPase"/>
</dbReference>
<evidence type="ECO:0000313" key="12">
    <source>
        <dbReference type="EMBL" id="VWL84820.1"/>
    </source>
</evidence>
<organism evidence="12 13">
    <name type="scientific">Oceanivirga miroungae</name>
    <dbReference type="NCBI Taxonomy" id="1130046"/>
    <lineage>
        <taxon>Bacteria</taxon>
        <taxon>Fusobacteriati</taxon>
        <taxon>Fusobacteriota</taxon>
        <taxon>Fusobacteriia</taxon>
        <taxon>Fusobacteriales</taxon>
        <taxon>Leptotrichiaceae</taxon>
        <taxon>Oceanivirga</taxon>
    </lineage>
</organism>
<keyword evidence="2 9" id="KW-0547">Nucleotide-binding</keyword>
<sequence>MTNLLKENVIEYLEKINKNNKIYISSSIKNLEYYYNKAILENKNAYLFKIENSDEKESLDFNIKLIECLEKDEKKYIFCDINLAMKVFFDKLDYFILEKGKEYSLKKIEEKLLEFSYEKEYIIDEIGKYSVRGDIIDIFSYGQDFPIRLDFFDIELEKIKYFDLETQKSFENRDSIRIFSTKLQGDAILMTTLLEKYLKNDVEILLENEELISYHVETLCLVEPENKDVFIQRYKELLSKSKLLNVSISENRNYKTEYDKLYSNKRRRVTKYKDVNELNKGDYVIHIVHGVGKYNGLEIINNKEVLSVSYKDRDKLYIPIESISRLEKYINLSNEEPSLYKLGTRGFEKRKLKYKEDIEKVAKKLIEVQAKRNENKGIIFSTEDVFINEFEEKFEYIETIDQLKAINDVKEDMRSPKMMDRIICGDVGYGKTEVAIRAAFIAAMNGYQVAVLAPTTILAMQHYKNFKKRFEDYPLEVEVYSRLNSNKKILENVENGKTNILIGTHKILSDKLEFLNLGLLIIDEEQKFGVKHKEKLKQKKEKLEVLTLTATPIPRTLNLALLGIRDISIIATPPEKKQPIKTEVIENITSERLREIILKEIAREGQVYYVSNDVKKMEELKKEIKRILPSYIKVEYINGQLNPKEIRKKIKDFEDEKFEVLIASTIIENGIDIPNANTIIIDNFTKLGLSQIYQLRGRVGRAEKKAYCYLLRDSNISSKAKDKELSMKTIEDITQGGYQIAVEDMNIRGAGEILGEKQSGVIESFGYDLYLKMLKEEIAKTKENKKEVLENVSVEIYNNGYIPNEYIKENERIRIYKRIYNAESIEEIKEIEKELMDRFGKMPIKTKELFSYVKIKIFAKENFIERIYEKKNKVIIKRHKNHLKNNETMLELNKEEFLKKVEE</sequence>
<dbReference type="InterPro" id="IPR004576">
    <property type="entry name" value="Mfd"/>
</dbReference>
<comment type="function">
    <text evidence="9">Couples transcription and DNA repair by recognizing RNA polymerase (RNAP) stalled at DNA lesions. Mediates ATP-dependent release of RNAP and its truncated transcript from the DNA, and recruitment of nucleotide excision repair machinery to the damaged site.</text>
</comment>
<dbReference type="PANTHER" id="PTHR47964">
    <property type="entry name" value="ATP-DEPENDENT DNA HELICASE HOMOLOG RECG, CHLOROPLASTIC"/>
    <property type="match status" value="1"/>
</dbReference>
<dbReference type="SMART" id="SM00490">
    <property type="entry name" value="HELICc"/>
    <property type="match status" value="1"/>
</dbReference>
<evidence type="ECO:0000256" key="8">
    <source>
        <dbReference type="ARBA" id="ARBA00023204"/>
    </source>
</evidence>
<dbReference type="InterPro" id="IPR041471">
    <property type="entry name" value="UvrB_inter"/>
</dbReference>
<evidence type="ECO:0000256" key="7">
    <source>
        <dbReference type="ARBA" id="ARBA00023125"/>
    </source>
</evidence>
<dbReference type="InterPro" id="IPR011545">
    <property type="entry name" value="DEAD/DEAH_box_helicase_dom"/>
</dbReference>
<dbReference type="GO" id="GO:0006355">
    <property type="term" value="P:regulation of DNA-templated transcription"/>
    <property type="evidence" value="ECO:0007669"/>
    <property type="project" value="UniProtKB-UniRule"/>
</dbReference>
<dbReference type="RefSeq" id="WP_156682876.1">
    <property type="nucleotide sequence ID" value="NZ_CABWIB010000001.1"/>
</dbReference>
<evidence type="ECO:0000256" key="3">
    <source>
        <dbReference type="ARBA" id="ARBA00022763"/>
    </source>
</evidence>
<dbReference type="InterPro" id="IPR005118">
    <property type="entry name" value="TRCF_C"/>
</dbReference>
<gene>
    <name evidence="9" type="primary">mfd</name>
    <name evidence="12" type="ORF">OMES3154_00074</name>
</gene>
<dbReference type="InterPro" id="IPR003711">
    <property type="entry name" value="CarD-like/TRCF_RID"/>
</dbReference>
<keyword evidence="8 9" id="KW-0234">DNA repair</keyword>
<reference evidence="12 13" key="1">
    <citation type="submission" date="2019-10" db="EMBL/GenBank/DDBJ databases">
        <authorList>
            <person name="Blom J."/>
        </authorList>
    </citation>
    <scope>NUCLEOTIDE SEQUENCE [LARGE SCALE GENOMIC DNA]</scope>
    <source>
        <strain evidence="12 13">ES3154-GLU</strain>
    </source>
</reference>
<dbReference type="GO" id="GO:0005737">
    <property type="term" value="C:cytoplasm"/>
    <property type="evidence" value="ECO:0007669"/>
    <property type="project" value="UniProtKB-SubCell"/>
</dbReference>
<dbReference type="AlphaFoldDB" id="A0A6I8M7M8"/>
<keyword evidence="4 9" id="KW-0378">Hydrolase</keyword>
<proteinExistence type="inferred from homology"/>
<dbReference type="Proteomes" id="UP000419017">
    <property type="component" value="Unassembled WGS sequence"/>
</dbReference>
<dbReference type="Pfam" id="PF00270">
    <property type="entry name" value="DEAD"/>
    <property type="match status" value="1"/>
</dbReference>
<evidence type="ECO:0000259" key="10">
    <source>
        <dbReference type="PROSITE" id="PS51192"/>
    </source>
</evidence>
<dbReference type="InterPro" id="IPR037235">
    <property type="entry name" value="TRCF-like_C_D7"/>
</dbReference>
<dbReference type="SMART" id="SM01058">
    <property type="entry name" value="CarD_TRCF"/>
    <property type="match status" value="1"/>
</dbReference>
<dbReference type="Pfam" id="PF02559">
    <property type="entry name" value="CarD_TRCF_RID"/>
    <property type="match status" value="1"/>
</dbReference>
<dbReference type="SUPFAM" id="SSF52540">
    <property type="entry name" value="P-loop containing nucleoside triphosphate hydrolases"/>
    <property type="match status" value="2"/>
</dbReference>
<keyword evidence="13" id="KW-1185">Reference proteome</keyword>
<evidence type="ECO:0000256" key="5">
    <source>
        <dbReference type="ARBA" id="ARBA00022806"/>
    </source>
</evidence>
<dbReference type="EMBL" id="CABWIB010000001">
    <property type="protein sequence ID" value="VWL84820.1"/>
    <property type="molecule type" value="Genomic_DNA"/>
</dbReference>
<dbReference type="Pfam" id="PF03461">
    <property type="entry name" value="TRCF"/>
    <property type="match status" value="1"/>
</dbReference>
<protein>
    <recommendedName>
        <fullName evidence="9">Transcription-repair-coupling factor</fullName>
        <shortName evidence="9">TRCF</shortName>
        <ecNumber evidence="9">3.6.4.-</ecNumber>
    </recommendedName>
</protein>
<name>A0A6I8M7M8_9FUSO</name>
<evidence type="ECO:0000313" key="13">
    <source>
        <dbReference type="Proteomes" id="UP000419017"/>
    </source>
</evidence>
<evidence type="ECO:0000256" key="2">
    <source>
        <dbReference type="ARBA" id="ARBA00022741"/>
    </source>
</evidence>
<evidence type="ECO:0000256" key="4">
    <source>
        <dbReference type="ARBA" id="ARBA00022801"/>
    </source>
</evidence>
<dbReference type="SUPFAM" id="SSF143517">
    <property type="entry name" value="TRCF domain-like"/>
    <property type="match status" value="1"/>
</dbReference>
<dbReference type="CDD" id="cd17991">
    <property type="entry name" value="DEXHc_TRCF"/>
    <property type="match status" value="1"/>
</dbReference>
<dbReference type="Pfam" id="PF17757">
    <property type="entry name" value="UvrB_inter"/>
    <property type="match status" value="1"/>
</dbReference>
<dbReference type="Gene3D" id="3.40.50.300">
    <property type="entry name" value="P-loop containing nucleotide triphosphate hydrolases"/>
    <property type="match status" value="2"/>
</dbReference>
<evidence type="ECO:0000256" key="1">
    <source>
        <dbReference type="ARBA" id="ARBA00022490"/>
    </source>
</evidence>
<feature type="domain" description="Helicase C-terminal" evidence="11">
    <location>
        <begin position="592"/>
        <end position="748"/>
    </location>
</feature>
<dbReference type="Gene3D" id="3.30.2060.10">
    <property type="entry name" value="Penicillin-binding protein 1b domain"/>
    <property type="match status" value="1"/>
</dbReference>
<dbReference type="HAMAP" id="MF_00969">
    <property type="entry name" value="TRCF"/>
    <property type="match status" value="1"/>
</dbReference>
<dbReference type="EC" id="3.6.4.-" evidence="9"/>
<accession>A0A6I8M7M8</accession>
<keyword evidence="3 9" id="KW-0227">DNA damage</keyword>
<dbReference type="GO" id="GO:0005524">
    <property type="term" value="F:ATP binding"/>
    <property type="evidence" value="ECO:0007669"/>
    <property type="project" value="UniProtKB-UniRule"/>
</dbReference>
<comment type="similarity">
    <text evidence="9">In the N-terminal section; belongs to the UvrB family.</text>
</comment>
<evidence type="ECO:0000259" key="11">
    <source>
        <dbReference type="PROSITE" id="PS51194"/>
    </source>
</evidence>
<dbReference type="InterPro" id="IPR047112">
    <property type="entry name" value="RecG/Mfd"/>
</dbReference>
<feature type="domain" description="Helicase ATP-binding" evidence="10">
    <location>
        <begin position="412"/>
        <end position="570"/>
    </location>
</feature>
<dbReference type="InterPro" id="IPR001650">
    <property type="entry name" value="Helicase_C-like"/>
</dbReference>